<reference evidence="8" key="2">
    <citation type="submission" date="2020-10" db="UniProtKB">
        <authorList>
            <consortium name="WormBaseParasite"/>
        </authorList>
    </citation>
    <scope>IDENTIFICATION</scope>
</reference>
<evidence type="ECO:0000313" key="8">
    <source>
        <dbReference type="WBParaSite" id="Pan_g306.t1"/>
    </source>
</evidence>
<dbReference type="Gene3D" id="3.40.50.1820">
    <property type="entry name" value="alpha/beta hydrolase"/>
    <property type="match status" value="1"/>
</dbReference>
<feature type="chain" id="PRO_5029039263" description="Carboxylic ester hydrolase" evidence="5">
    <location>
        <begin position="28"/>
        <end position="566"/>
    </location>
</feature>
<dbReference type="Pfam" id="PF00135">
    <property type="entry name" value="COesterase"/>
    <property type="match status" value="1"/>
</dbReference>
<dbReference type="AlphaFoldDB" id="A0A7E4VUT9"/>
<dbReference type="GO" id="GO:0052689">
    <property type="term" value="F:carboxylic ester hydrolase activity"/>
    <property type="evidence" value="ECO:0007669"/>
    <property type="project" value="UniProtKB-KW"/>
</dbReference>
<evidence type="ECO:0000256" key="5">
    <source>
        <dbReference type="RuleBase" id="RU361235"/>
    </source>
</evidence>
<dbReference type="InterPro" id="IPR002018">
    <property type="entry name" value="CarbesteraseB"/>
</dbReference>
<feature type="domain" description="Carboxylesterase type B" evidence="6">
    <location>
        <begin position="31"/>
        <end position="527"/>
    </location>
</feature>
<dbReference type="PROSITE" id="PS01173">
    <property type="entry name" value="LIPASE_GDXG_HIS"/>
    <property type="match status" value="1"/>
</dbReference>
<name>A0A7E4VUT9_PANRE</name>
<dbReference type="InterPro" id="IPR050309">
    <property type="entry name" value="Type-B_Carboxylest/Lipase"/>
</dbReference>
<comment type="similarity">
    <text evidence="1 5">Belongs to the type-B carboxylesterase/lipase family.</text>
</comment>
<dbReference type="InterPro" id="IPR019826">
    <property type="entry name" value="Carboxylesterase_B_AS"/>
</dbReference>
<keyword evidence="5" id="KW-0732">Signal</keyword>
<evidence type="ECO:0000256" key="3">
    <source>
        <dbReference type="ARBA" id="ARBA00022487"/>
    </source>
</evidence>
<dbReference type="PROSITE" id="PS00122">
    <property type="entry name" value="CARBOXYLESTERASE_B_1"/>
    <property type="match status" value="1"/>
</dbReference>
<dbReference type="InterPro" id="IPR002168">
    <property type="entry name" value="Lipase_GDXG_HIS_AS"/>
</dbReference>
<dbReference type="Proteomes" id="UP000492821">
    <property type="component" value="Unassembled WGS sequence"/>
</dbReference>
<feature type="signal peptide" evidence="5">
    <location>
        <begin position="1"/>
        <end position="27"/>
    </location>
</feature>
<evidence type="ECO:0000256" key="1">
    <source>
        <dbReference type="ARBA" id="ARBA00005964"/>
    </source>
</evidence>
<dbReference type="SUPFAM" id="SSF53474">
    <property type="entry name" value="alpha/beta-Hydrolases"/>
    <property type="match status" value="1"/>
</dbReference>
<evidence type="ECO:0000313" key="7">
    <source>
        <dbReference type="Proteomes" id="UP000492821"/>
    </source>
</evidence>
<proteinExistence type="inferred from homology"/>
<keyword evidence="3" id="KW-0719">Serine esterase</keyword>
<evidence type="ECO:0000256" key="4">
    <source>
        <dbReference type="ARBA" id="ARBA00022801"/>
    </source>
</evidence>
<dbReference type="WBParaSite" id="Pan_g306.t1">
    <property type="protein sequence ID" value="Pan_g306.t1"/>
    <property type="gene ID" value="Pan_g306"/>
</dbReference>
<evidence type="ECO:0000256" key="2">
    <source>
        <dbReference type="ARBA" id="ARBA00010515"/>
    </source>
</evidence>
<dbReference type="EC" id="3.1.1.-" evidence="5"/>
<comment type="similarity">
    <text evidence="2">Belongs to the 'GDXG' lipolytic enzyme family.</text>
</comment>
<organism evidence="7 8">
    <name type="scientific">Panagrellus redivivus</name>
    <name type="common">Microworm</name>
    <dbReference type="NCBI Taxonomy" id="6233"/>
    <lineage>
        <taxon>Eukaryota</taxon>
        <taxon>Metazoa</taxon>
        <taxon>Ecdysozoa</taxon>
        <taxon>Nematoda</taxon>
        <taxon>Chromadorea</taxon>
        <taxon>Rhabditida</taxon>
        <taxon>Tylenchina</taxon>
        <taxon>Panagrolaimomorpha</taxon>
        <taxon>Panagrolaimoidea</taxon>
        <taxon>Panagrolaimidae</taxon>
        <taxon>Panagrellus</taxon>
    </lineage>
</organism>
<keyword evidence="7" id="KW-1185">Reference proteome</keyword>
<dbReference type="PANTHER" id="PTHR11559">
    <property type="entry name" value="CARBOXYLESTERASE"/>
    <property type="match status" value="1"/>
</dbReference>
<accession>A0A7E4VUT9</accession>
<evidence type="ECO:0000259" key="6">
    <source>
        <dbReference type="Pfam" id="PF00135"/>
    </source>
</evidence>
<keyword evidence="4 5" id="KW-0378">Hydrolase</keyword>
<protein>
    <recommendedName>
        <fullName evidence="5">Carboxylic ester hydrolase</fullName>
        <ecNumber evidence="5">3.1.1.-</ecNumber>
    </recommendedName>
</protein>
<sequence length="566" mass="62693">MLAAIQWTPFYQLLLRFACLFCPESQTSKTNPTVITPYGTVEGIKIASRKGIEADAFLGIPYAQPPIAELRFQKPQPTIKWERTFKATKHGHVCASHIVIPSDTSQSEDCLVLNILRPANLPASSSQPVLVYVHGGAFQSGTGNSFNRNGQIEQFTSHGIIVVSINYRLSAFGYFTTASSNAPGNYGLWDQLQALQFIHEIIGSFGGDPNNVTIWGQSAGAASVSWLSLRPEAKHLFSKVISMSGSAQDLWANNDILKPSQTVAESLGCNYTSEDIVPCLQQFSTKQVTKAALQGVHSLAFDDRVNFARYCPRFDGDFINYTTFKGAIANAPKRPHLFGLNTQEDGGNAIITTSNAHYFPLSLKKAKNYTIHDLKTMVENLIARKDLFGDNANAAAEAIFAFYSRPQPDSNYTHDFYAQSFVQVISDIRFNVPSLREAVEKAKAGFNDVYFYKYTHVPKGLHNFVDGTEHTDDLHAIMDGGTTVTQIVEEFGELIRNFVKTGVPSTTYLTAKAIDPTSSKVPFVRIDAPRFTNHEDLWSDRAALWDTVASKFGYDWPLGRKVDHEI</sequence>
<dbReference type="InterPro" id="IPR029058">
    <property type="entry name" value="AB_hydrolase_fold"/>
</dbReference>
<reference evidence="7" key="1">
    <citation type="journal article" date="2013" name="Genetics">
        <title>The draft genome and transcriptome of Panagrellus redivivus are shaped by the harsh demands of a free-living lifestyle.</title>
        <authorList>
            <person name="Srinivasan J."/>
            <person name="Dillman A.R."/>
            <person name="Macchietto M.G."/>
            <person name="Heikkinen L."/>
            <person name="Lakso M."/>
            <person name="Fracchia K.M."/>
            <person name="Antoshechkin I."/>
            <person name="Mortazavi A."/>
            <person name="Wong G."/>
            <person name="Sternberg P.W."/>
        </authorList>
    </citation>
    <scope>NUCLEOTIDE SEQUENCE [LARGE SCALE GENOMIC DNA]</scope>
    <source>
        <strain evidence="7">MT8872</strain>
    </source>
</reference>